<evidence type="ECO:0000256" key="13">
    <source>
        <dbReference type="PROSITE-ProRule" id="PRU01263"/>
    </source>
</evidence>
<dbReference type="FunFam" id="3.30.160.60:FF:002343">
    <property type="entry name" value="Zinc finger protein 33A"/>
    <property type="match status" value="2"/>
</dbReference>
<evidence type="ECO:0000256" key="11">
    <source>
        <dbReference type="ARBA" id="ARBA00023242"/>
    </source>
</evidence>
<dbReference type="Proteomes" id="UP001516400">
    <property type="component" value="Unassembled WGS sequence"/>
</dbReference>
<evidence type="ECO:0000256" key="6">
    <source>
        <dbReference type="ARBA" id="ARBA00022771"/>
    </source>
</evidence>
<evidence type="ECO:0000256" key="7">
    <source>
        <dbReference type="ARBA" id="ARBA00022833"/>
    </source>
</evidence>
<keyword evidence="9" id="KW-0238">DNA-binding</keyword>
<feature type="compositionally biased region" description="Basic and acidic residues" evidence="14">
    <location>
        <begin position="383"/>
        <end position="402"/>
    </location>
</feature>
<accession>A0ABD2NVG0</accession>
<evidence type="ECO:0000256" key="5">
    <source>
        <dbReference type="ARBA" id="ARBA00022737"/>
    </source>
</evidence>
<feature type="domain" description="C2H2-type" evidence="15">
    <location>
        <begin position="524"/>
        <end position="551"/>
    </location>
</feature>
<keyword evidence="11" id="KW-0539">Nucleus</keyword>
<dbReference type="SUPFAM" id="SSF57667">
    <property type="entry name" value="beta-beta-alpha zinc fingers"/>
    <property type="match status" value="6"/>
</dbReference>
<feature type="compositionally biased region" description="Basic and acidic residues" evidence="14">
    <location>
        <begin position="182"/>
        <end position="214"/>
    </location>
</feature>
<evidence type="ECO:0000256" key="9">
    <source>
        <dbReference type="ARBA" id="ARBA00023125"/>
    </source>
</evidence>
<dbReference type="FunFam" id="3.30.160.60:FF:000446">
    <property type="entry name" value="Zinc finger protein"/>
    <property type="match status" value="1"/>
</dbReference>
<dbReference type="PROSITE" id="PS50157">
    <property type="entry name" value="ZINC_FINGER_C2H2_2"/>
    <property type="match status" value="14"/>
</dbReference>
<gene>
    <name evidence="17" type="ORF">HHI36_005808</name>
</gene>
<feature type="domain" description="C2H2-type" evidence="15">
    <location>
        <begin position="495"/>
        <end position="522"/>
    </location>
</feature>
<proteinExistence type="inferred from homology"/>
<feature type="domain" description="C2H2-type" evidence="15">
    <location>
        <begin position="464"/>
        <end position="491"/>
    </location>
</feature>
<dbReference type="PROSITE" id="PS00028">
    <property type="entry name" value="ZINC_FINGER_C2H2_1"/>
    <property type="match status" value="13"/>
</dbReference>
<comment type="subcellular location">
    <subcellularLocation>
        <location evidence="2">Nucleus</location>
    </subcellularLocation>
</comment>
<comment type="function">
    <text evidence="1">May be involved in transcriptional regulation.</text>
</comment>
<evidence type="ECO:0000256" key="8">
    <source>
        <dbReference type="ARBA" id="ARBA00023015"/>
    </source>
</evidence>
<dbReference type="PANTHER" id="PTHR24394:SF29">
    <property type="entry name" value="MYONEURIN"/>
    <property type="match status" value="1"/>
</dbReference>
<dbReference type="GO" id="GO:0006355">
    <property type="term" value="P:regulation of DNA-templated transcription"/>
    <property type="evidence" value="ECO:0007669"/>
    <property type="project" value="UniProtKB-ARBA"/>
</dbReference>
<feature type="binding site" evidence="13">
    <location>
        <position position="67"/>
    </location>
    <ligand>
        <name>Zn(2+)</name>
        <dbReference type="ChEBI" id="CHEBI:29105"/>
    </ligand>
</feature>
<feature type="binding site" evidence="13">
    <location>
        <position position="17"/>
    </location>
    <ligand>
        <name>Zn(2+)</name>
        <dbReference type="ChEBI" id="CHEBI:29105"/>
    </ligand>
</feature>
<dbReference type="PANTHER" id="PTHR24394">
    <property type="entry name" value="ZINC FINGER PROTEIN"/>
    <property type="match status" value="1"/>
</dbReference>
<dbReference type="InterPro" id="IPR012934">
    <property type="entry name" value="Znf_AD"/>
</dbReference>
<evidence type="ECO:0000256" key="4">
    <source>
        <dbReference type="ARBA" id="ARBA00022723"/>
    </source>
</evidence>
<evidence type="ECO:0000256" key="2">
    <source>
        <dbReference type="ARBA" id="ARBA00004123"/>
    </source>
</evidence>
<dbReference type="PROSITE" id="PS51915">
    <property type="entry name" value="ZAD"/>
    <property type="match status" value="1"/>
</dbReference>
<feature type="domain" description="C2H2-type" evidence="15">
    <location>
        <begin position="612"/>
        <end position="639"/>
    </location>
</feature>
<keyword evidence="18" id="KW-1185">Reference proteome</keyword>
<dbReference type="Pfam" id="PF07776">
    <property type="entry name" value="zf-AD"/>
    <property type="match status" value="1"/>
</dbReference>
<keyword evidence="10" id="KW-0804">Transcription</keyword>
<dbReference type="FunFam" id="3.30.160.60:FF:000038">
    <property type="entry name" value="Zinc finger protein 624"/>
    <property type="match status" value="1"/>
</dbReference>
<evidence type="ECO:0000313" key="18">
    <source>
        <dbReference type="Proteomes" id="UP001516400"/>
    </source>
</evidence>
<evidence type="ECO:0000313" key="17">
    <source>
        <dbReference type="EMBL" id="KAL3282633.1"/>
    </source>
</evidence>
<feature type="domain" description="C2H2-type" evidence="15">
    <location>
        <begin position="408"/>
        <end position="430"/>
    </location>
</feature>
<dbReference type="InterPro" id="IPR013087">
    <property type="entry name" value="Znf_C2H2_type"/>
</dbReference>
<feature type="domain" description="C2H2-type" evidence="15">
    <location>
        <begin position="584"/>
        <end position="611"/>
    </location>
</feature>
<keyword evidence="7 13" id="KW-0862">Zinc</keyword>
<dbReference type="GO" id="GO:0005634">
    <property type="term" value="C:nucleus"/>
    <property type="evidence" value="ECO:0007669"/>
    <property type="project" value="UniProtKB-SubCell"/>
</dbReference>
<protein>
    <submittedName>
        <fullName evidence="17">Uncharacterized protein</fullName>
    </submittedName>
</protein>
<evidence type="ECO:0000259" key="15">
    <source>
        <dbReference type="PROSITE" id="PS50157"/>
    </source>
</evidence>
<keyword evidence="8" id="KW-0805">Transcription regulation</keyword>
<dbReference type="FunFam" id="3.30.160.60:FF:000771">
    <property type="entry name" value="zinc finger protein 648"/>
    <property type="match status" value="1"/>
</dbReference>
<feature type="domain" description="C2H2-type" evidence="15">
    <location>
        <begin position="321"/>
        <end position="344"/>
    </location>
</feature>
<dbReference type="EMBL" id="JABFTP020000144">
    <property type="protein sequence ID" value="KAL3282633.1"/>
    <property type="molecule type" value="Genomic_DNA"/>
</dbReference>
<feature type="domain" description="C2H2-type" evidence="15">
    <location>
        <begin position="279"/>
        <end position="301"/>
    </location>
</feature>
<feature type="binding site" evidence="13">
    <location>
        <position position="14"/>
    </location>
    <ligand>
        <name>Zn(2+)</name>
        <dbReference type="ChEBI" id="CHEBI:29105"/>
    </ligand>
</feature>
<dbReference type="GO" id="GO:1990837">
    <property type="term" value="F:sequence-specific double-stranded DNA binding"/>
    <property type="evidence" value="ECO:0007669"/>
    <property type="project" value="UniProtKB-ARBA"/>
</dbReference>
<feature type="domain" description="C2H2-type" evidence="15">
    <location>
        <begin position="251"/>
        <end position="278"/>
    </location>
</feature>
<evidence type="ECO:0000256" key="1">
    <source>
        <dbReference type="ARBA" id="ARBA00003767"/>
    </source>
</evidence>
<feature type="domain" description="ZAD" evidence="16">
    <location>
        <begin position="12"/>
        <end position="91"/>
    </location>
</feature>
<dbReference type="SUPFAM" id="SSF57716">
    <property type="entry name" value="Glucocorticoid receptor-like (DNA-binding domain)"/>
    <property type="match status" value="1"/>
</dbReference>
<dbReference type="InterPro" id="IPR036236">
    <property type="entry name" value="Znf_C2H2_sf"/>
</dbReference>
<comment type="similarity">
    <text evidence="3">Belongs to the krueppel C2H2-type zinc-finger protein family.</text>
</comment>
<feature type="domain" description="C2H2-type" evidence="15">
    <location>
        <begin position="556"/>
        <end position="583"/>
    </location>
</feature>
<feature type="binding site" evidence="13">
    <location>
        <position position="64"/>
    </location>
    <ligand>
        <name>Zn(2+)</name>
        <dbReference type="ChEBI" id="CHEBI:29105"/>
    </ligand>
</feature>
<evidence type="ECO:0000256" key="14">
    <source>
        <dbReference type="SAM" id="MobiDB-lite"/>
    </source>
</evidence>
<dbReference type="AlphaFoldDB" id="A0ABD2NVG0"/>
<feature type="domain" description="C2H2-type" evidence="15">
    <location>
        <begin position="668"/>
        <end position="697"/>
    </location>
</feature>
<organism evidence="17 18">
    <name type="scientific">Cryptolaemus montrouzieri</name>
    <dbReference type="NCBI Taxonomy" id="559131"/>
    <lineage>
        <taxon>Eukaryota</taxon>
        <taxon>Metazoa</taxon>
        <taxon>Ecdysozoa</taxon>
        <taxon>Arthropoda</taxon>
        <taxon>Hexapoda</taxon>
        <taxon>Insecta</taxon>
        <taxon>Pterygota</taxon>
        <taxon>Neoptera</taxon>
        <taxon>Endopterygota</taxon>
        <taxon>Coleoptera</taxon>
        <taxon>Polyphaga</taxon>
        <taxon>Cucujiformia</taxon>
        <taxon>Coccinelloidea</taxon>
        <taxon>Coccinellidae</taxon>
        <taxon>Scymninae</taxon>
        <taxon>Scymnini</taxon>
        <taxon>Cryptolaemus</taxon>
    </lineage>
</organism>
<feature type="domain" description="C2H2-type" evidence="15">
    <location>
        <begin position="640"/>
        <end position="667"/>
    </location>
</feature>
<dbReference type="GO" id="GO:0008270">
    <property type="term" value="F:zinc ion binding"/>
    <property type="evidence" value="ECO:0007669"/>
    <property type="project" value="UniProtKB-UniRule"/>
</dbReference>
<dbReference type="Gene3D" id="3.30.160.60">
    <property type="entry name" value="Classic Zinc Finger"/>
    <property type="match status" value="11"/>
</dbReference>
<feature type="region of interest" description="Disordered" evidence="14">
    <location>
        <begin position="176"/>
        <end position="214"/>
    </location>
</feature>
<evidence type="ECO:0000259" key="16">
    <source>
        <dbReference type="PROSITE" id="PS51915"/>
    </source>
</evidence>
<feature type="domain" description="C2H2-type" evidence="15">
    <location>
        <begin position="160"/>
        <end position="187"/>
    </location>
</feature>
<feature type="domain" description="C2H2-type" evidence="15">
    <location>
        <begin position="436"/>
        <end position="464"/>
    </location>
</feature>
<dbReference type="FunFam" id="3.30.160.60:FF:000303">
    <property type="entry name" value="Zinc finger protein 41"/>
    <property type="match status" value="1"/>
</dbReference>
<feature type="region of interest" description="Disordered" evidence="14">
    <location>
        <begin position="116"/>
        <end position="152"/>
    </location>
</feature>
<dbReference type="Pfam" id="PF00096">
    <property type="entry name" value="zf-C2H2"/>
    <property type="match status" value="10"/>
</dbReference>
<dbReference type="SMART" id="SM00355">
    <property type="entry name" value="ZnF_C2H2"/>
    <property type="match status" value="14"/>
</dbReference>
<evidence type="ECO:0000256" key="12">
    <source>
        <dbReference type="PROSITE-ProRule" id="PRU00042"/>
    </source>
</evidence>
<dbReference type="SMART" id="SM00868">
    <property type="entry name" value="zf-AD"/>
    <property type="match status" value="1"/>
</dbReference>
<evidence type="ECO:0000256" key="10">
    <source>
        <dbReference type="ARBA" id="ARBA00023163"/>
    </source>
</evidence>
<dbReference type="Gene3D" id="3.40.1800.20">
    <property type="match status" value="1"/>
</dbReference>
<reference evidence="17 18" key="1">
    <citation type="journal article" date="2021" name="BMC Biol.">
        <title>Horizontally acquired antibacterial genes associated with adaptive radiation of ladybird beetles.</title>
        <authorList>
            <person name="Li H.S."/>
            <person name="Tang X.F."/>
            <person name="Huang Y.H."/>
            <person name="Xu Z.Y."/>
            <person name="Chen M.L."/>
            <person name="Du X.Y."/>
            <person name="Qiu B.Y."/>
            <person name="Chen P.T."/>
            <person name="Zhang W."/>
            <person name="Slipinski A."/>
            <person name="Escalona H.E."/>
            <person name="Waterhouse R.M."/>
            <person name="Zwick A."/>
            <person name="Pang H."/>
        </authorList>
    </citation>
    <scope>NUCLEOTIDE SEQUENCE [LARGE SCALE GENOMIC DNA]</scope>
    <source>
        <strain evidence="17">SYSU2018</strain>
    </source>
</reference>
<keyword evidence="6 12" id="KW-0863">Zinc-finger</keyword>
<sequence>MSEKSGQVDINKICRSCMGTNETMQNVFENKEYFKDNKLQLAEMLMACASVQVTSEDGLPHLMCPSCEGKLITAYDFKQLSEKSDSILRELAKQIPEVEDVKEEDIIIHPDLSNELANDTIDDSDHGADNMGMDDASRDYSDSDFEESDTKKSKKLKNKHACLFCDKVLRTKKGLKIHERKHTRDNAKDSKKEAREGRKTRSSKDAPDDVKQEVKIEEMTVDTLLETEIKLQSSDEEHGASGTEKEKKGGLDCKICLKTLTTPAGLKIHMRKHTGSDLSVCEVCNKCFTKPSHLKRHQQTHGIATDAPTTTGSTPKEKKLLQCEFCDRTFKYRKSFNHHMQSEHGVDGDDSDVCLSTIAEKVKKEKEGKNSGGDAENVETDDENKLDRDDKDEIFSSPPDKKRPVKVHTCHVCQVEFTRANHLTRHMILHRAVLIHKCTQCDSAYATEEHLKKHVEEGHVNKPYACTMCNKQFSRGEHLIRHLKTHQNSNGEEDLKCAICEKTFTRSDHLARHTKVHLLQDKRHVCSDCGKAFNRLDNLKTHQRIHTGIKDPTKLHLCIYCGKEFNNSSNMIVHMRRHTGERPYKCAQCGKGFPRSHDLKCHERTHSGEKPYLCTLCGKSFNKSNKLLRHTRVHTGERPYVCSICGRAFTQSNDLALHMRRHTGARPYGCGMCPARFIQSGQLKAHRRSTGHWVETPPDLKGGHRVEPVTPLLDPIPVRFRSKPKMEDEKPPVQMINQINNPPSSQPEVVNNYQMVQVPGPPKLIGLGLSAETLAAMAPRPEDSNPNSMPADLKLKIEGTEKENQTMAEASFHHDAYALQKGYFQNYM</sequence>
<comment type="caution">
    <text evidence="17">The sequence shown here is derived from an EMBL/GenBank/DDBJ whole genome shotgun (WGS) entry which is preliminary data.</text>
</comment>
<feature type="region of interest" description="Disordered" evidence="14">
    <location>
        <begin position="365"/>
        <end position="404"/>
    </location>
</feature>
<keyword evidence="5" id="KW-0677">Repeat</keyword>
<keyword evidence="4 13" id="KW-0479">Metal-binding</keyword>
<name>A0ABD2NVG0_9CUCU</name>
<evidence type="ECO:0000256" key="3">
    <source>
        <dbReference type="ARBA" id="ARBA00006991"/>
    </source>
</evidence>